<feature type="binding site" evidence="2">
    <location>
        <position position="193"/>
    </location>
    <ligand>
        <name>Zn(2+)</name>
        <dbReference type="ChEBI" id="CHEBI:29105"/>
        <label>1</label>
        <note>catalytic</note>
    </ligand>
</feature>
<dbReference type="GO" id="GO:0008270">
    <property type="term" value="F:zinc ion binding"/>
    <property type="evidence" value="ECO:0007669"/>
    <property type="project" value="InterPro"/>
</dbReference>
<proteinExistence type="predicted"/>
<dbReference type="AlphaFoldDB" id="A0A1F6VHK2"/>
<dbReference type="InterPro" id="IPR000771">
    <property type="entry name" value="FBA_II"/>
</dbReference>
<dbReference type="GO" id="GO:0005975">
    <property type="term" value="P:carbohydrate metabolic process"/>
    <property type="evidence" value="ECO:0007669"/>
    <property type="project" value="InterPro"/>
</dbReference>
<feature type="active site" description="Proton donor" evidence="1">
    <location>
        <position position="89"/>
    </location>
</feature>
<dbReference type="PANTHER" id="PTHR30304:SF0">
    <property type="entry name" value="D-TAGATOSE-1,6-BISPHOSPHATE ALDOLASE SUBUNIT GATY-RELATED"/>
    <property type="match status" value="1"/>
</dbReference>
<gene>
    <name evidence="3" type="ORF">A2824_01950</name>
</gene>
<dbReference type="PIRSF" id="PIRSF001359">
    <property type="entry name" value="F_bP_aldolase_II"/>
    <property type="match status" value="1"/>
</dbReference>
<feature type="binding site" evidence="2">
    <location>
        <position position="222"/>
    </location>
    <ligand>
        <name>Zn(2+)</name>
        <dbReference type="ChEBI" id="CHEBI:29105"/>
        <label>1</label>
        <note>catalytic</note>
    </ligand>
</feature>
<dbReference type="GO" id="GO:0016832">
    <property type="term" value="F:aldehyde-lyase activity"/>
    <property type="evidence" value="ECO:0007669"/>
    <property type="project" value="InterPro"/>
</dbReference>
<dbReference type="PANTHER" id="PTHR30304">
    <property type="entry name" value="D-TAGATOSE-1,6-BISPHOSPHATE ALDOLASE"/>
    <property type="match status" value="1"/>
</dbReference>
<dbReference type="Gene3D" id="3.20.20.70">
    <property type="entry name" value="Aldolase class I"/>
    <property type="match status" value="1"/>
</dbReference>
<reference evidence="3 4" key="1">
    <citation type="journal article" date="2016" name="Nat. Commun.">
        <title>Thousands of microbial genomes shed light on interconnected biogeochemical processes in an aquifer system.</title>
        <authorList>
            <person name="Anantharaman K."/>
            <person name="Brown C.T."/>
            <person name="Hug L.A."/>
            <person name="Sharon I."/>
            <person name="Castelle C.J."/>
            <person name="Probst A.J."/>
            <person name="Thomas B.C."/>
            <person name="Singh A."/>
            <person name="Wilkins M.J."/>
            <person name="Karaoz U."/>
            <person name="Brodie E.L."/>
            <person name="Williams K.H."/>
            <person name="Hubbard S.S."/>
            <person name="Banfield J.F."/>
        </authorList>
    </citation>
    <scope>NUCLEOTIDE SEQUENCE [LARGE SCALE GENOMIC DNA]</scope>
</reference>
<organism evidence="3 4">
    <name type="scientific">Candidatus Nomurabacteria bacterium RIFCSPHIGHO2_01_FULL_42_16</name>
    <dbReference type="NCBI Taxonomy" id="1801743"/>
    <lineage>
        <taxon>Bacteria</taxon>
        <taxon>Candidatus Nomuraibacteriota</taxon>
    </lineage>
</organism>
<evidence type="ECO:0000256" key="1">
    <source>
        <dbReference type="PIRSR" id="PIRSR001359-1"/>
    </source>
</evidence>
<feature type="binding site" evidence="2">
    <location>
        <position position="147"/>
    </location>
    <ligand>
        <name>Zn(2+)</name>
        <dbReference type="ChEBI" id="CHEBI:29105"/>
        <label>2</label>
    </ligand>
</feature>
<comment type="cofactor">
    <cofactor evidence="2">
        <name>Zn(2+)</name>
        <dbReference type="ChEBI" id="CHEBI:29105"/>
    </cofactor>
    <text evidence="2">Binds 2 Zn(2+) ions per subunit. One is catalytic and the other provides a structural contribution.</text>
</comment>
<dbReference type="SUPFAM" id="SSF51569">
    <property type="entry name" value="Aldolase"/>
    <property type="match status" value="1"/>
</dbReference>
<dbReference type="EMBL" id="MFTT01000033">
    <property type="protein sequence ID" value="OGI69137.1"/>
    <property type="molecule type" value="Genomic_DNA"/>
</dbReference>
<protein>
    <recommendedName>
        <fullName evidence="5">Tagatose-bisphosphate aldolase</fullName>
    </recommendedName>
</protein>
<evidence type="ECO:0008006" key="5">
    <source>
        <dbReference type="Google" id="ProtNLM"/>
    </source>
</evidence>
<dbReference type="Pfam" id="PF01116">
    <property type="entry name" value="F_bP_aldolase"/>
    <property type="match status" value="1"/>
</dbReference>
<evidence type="ECO:0000313" key="4">
    <source>
        <dbReference type="Proteomes" id="UP000178059"/>
    </source>
</evidence>
<evidence type="ECO:0000256" key="2">
    <source>
        <dbReference type="PIRSR" id="PIRSR001359-3"/>
    </source>
</evidence>
<dbReference type="InterPro" id="IPR013785">
    <property type="entry name" value="Aldolase_TIM"/>
</dbReference>
<dbReference type="CDD" id="cd00947">
    <property type="entry name" value="TBP_aldolase_IIB"/>
    <property type="match status" value="1"/>
</dbReference>
<keyword evidence="2" id="KW-0479">Metal-binding</keyword>
<name>A0A1F6VHK2_9BACT</name>
<accession>A0A1F6VHK2</accession>
<comment type="caution">
    <text evidence="3">The sequence shown here is derived from an EMBL/GenBank/DDBJ whole genome shotgun (WGS) entry which is preliminary data.</text>
</comment>
<dbReference type="Proteomes" id="UP000178059">
    <property type="component" value="Unassembled WGS sequence"/>
</dbReference>
<feature type="binding site" evidence="2">
    <location>
        <position position="90"/>
    </location>
    <ligand>
        <name>Zn(2+)</name>
        <dbReference type="ChEBI" id="CHEBI:29105"/>
        <label>1</label>
        <note>catalytic</note>
    </ligand>
</feature>
<dbReference type="STRING" id="1801743.A2824_01950"/>
<evidence type="ECO:0000313" key="3">
    <source>
        <dbReference type="EMBL" id="OGI69137.1"/>
    </source>
</evidence>
<feature type="binding site" evidence="2">
    <location>
        <position position="111"/>
    </location>
    <ligand>
        <name>Zn(2+)</name>
        <dbReference type="ChEBI" id="CHEBI:29105"/>
        <label>2</label>
    </ligand>
</feature>
<keyword evidence="2" id="KW-0862">Zinc</keyword>
<dbReference type="InterPro" id="IPR050246">
    <property type="entry name" value="Class_II_FBP_aldolase"/>
</dbReference>
<sequence length="296" mass="32268">MVKSLREYIIEAEKNKAAIGHFNIANIEGLWGVFGAAREISKLSTINYQLPVIIGVSEGERDFIGIKQAVTLVKSLREEYDYPIFINADHTYSFDRVKEAIDAGFDMVIFDGAQLSFEENVKISKQCADYAKGKISAAGVPILVEGELGFIGLGSNIKEGVPEGITKTSPEDAKKFVEETGIDLFAPSVGNIHGMVKGGNPHIDAELIKKIRKEAGVPLVLHGGSGITDDDFVKGINAGISIIHISTELRVAYKNALKMSLQENPDELAPYKILKPAVKAIQKAAEDRLKLFNKIK</sequence>